<feature type="compositionally biased region" description="Polar residues" evidence="2">
    <location>
        <begin position="152"/>
        <end position="165"/>
    </location>
</feature>
<comment type="caution">
    <text evidence="3">The sequence shown here is derived from an EMBL/GenBank/DDBJ whole genome shotgun (WGS) entry which is preliminary data.</text>
</comment>
<evidence type="ECO:0000313" key="3">
    <source>
        <dbReference type="EMBL" id="KAF6763326.1"/>
    </source>
</evidence>
<name>A0A8H6MFH5_9AGAR</name>
<organism evidence="3 4">
    <name type="scientific">Ephemerocybe angulata</name>
    <dbReference type="NCBI Taxonomy" id="980116"/>
    <lineage>
        <taxon>Eukaryota</taxon>
        <taxon>Fungi</taxon>
        <taxon>Dikarya</taxon>
        <taxon>Basidiomycota</taxon>
        <taxon>Agaricomycotina</taxon>
        <taxon>Agaricomycetes</taxon>
        <taxon>Agaricomycetidae</taxon>
        <taxon>Agaricales</taxon>
        <taxon>Agaricineae</taxon>
        <taxon>Psathyrellaceae</taxon>
        <taxon>Ephemerocybe</taxon>
    </lineage>
</organism>
<gene>
    <name evidence="3" type="ORF">DFP72DRAFT_956785</name>
</gene>
<dbReference type="AlphaFoldDB" id="A0A8H6MFH5"/>
<feature type="region of interest" description="Disordered" evidence="2">
    <location>
        <begin position="20"/>
        <end position="184"/>
    </location>
</feature>
<evidence type="ECO:0000256" key="1">
    <source>
        <dbReference type="SAM" id="Coils"/>
    </source>
</evidence>
<evidence type="ECO:0000313" key="4">
    <source>
        <dbReference type="Proteomes" id="UP000521943"/>
    </source>
</evidence>
<dbReference type="EMBL" id="JACGCI010000006">
    <property type="protein sequence ID" value="KAF6763326.1"/>
    <property type="molecule type" value="Genomic_DNA"/>
</dbReference>
<evidence type="ECO:0000256" key="2">
    <source>
        <dbReference type="SAM" id="MobiDB-lite"/>
    </source>
</evidence>
<protein>
    <submittedName>
        <fullName evidence="3">Uncharacterized protein</fullName>
    </submittedName>
</protein>
<proteinExistence type="predicted"/>
<feature type="non-terminal residue" evidence="3">
    <location>
        <position position="296"/>
    </location>
</feature>
<keyword evidence="4" id="KW-1185">Reference proteome</keyword>
<sequence>MEAHRESFKVETIRKAFKNSGIHPVNPDIFTDEDYAPSAPTSIYARFPPSFPVPDVCPYCDGLQEDDSDDESDLGVDEDEETSSDSELEEGVDDDNGDIEMDDDDDGQNAGRSGAEVRSGSPSSPSSPTSSDIHTRRSTPATAIETERSSHRSLATTESIQSITAPDTHRKRPSHDAMPFKDHWTDERKLRAAMGEIKRLKHELRSAEGTIDSMASNCALAAHKLNKVQMRLNKKRGKKKSETVSLGSRLLTSGEGRVAFEKELEEKRKKAEKKREAEERKRAAAAAKVAQREARG</sequence>
<feature type="compositionally biased region" description="Acidic residues" evidence="2">
    <location>
        <begin position="63"/>
        <end position="107"/>
    </location>
</feature>
<feature type="region of interest" description="Disordered" evidence="2">
    <location>
        <begin position="264"/>
        <end position="296"/>
    </location>
</feature>
<feature type="compositionally biased region" description="Low complexity" evidence="2">
    <location>
        <begin position="119"/>
        <end position="131"/>
    </location>
</feature>
<accession>A0A8H6MFH5</accession>
<keyword evidence="1" id="KW-0175">Coiled coil</keyword>
<feature type="compositionally biased region" description="Basic and acidic residues" evidence="2">
    <location>
        <begin position="264"/>
        <end position="282"/>
    </location>
</feature>
<reference evidence="3 4" key="1">
    <citation type="submission" date="2020-07" db="EMBL/GenBank/DDBJ databases">
        <title>Comparative genomics of pyrophilous fungi reveals a link between fire events and developmental genes.</title>
        <authorList>
            <consortium name="DOE Joint Genome Institute"/>
            <person name="Steindorff A.S."/>
            <person name="Carver A."/>
            <person name="Calhoun S."/>
            <person name="Stillman K."/>
            <person name="Liu H."/>
            <person name="Lipzen A."/>
            <person name="Pangilinan J."/>
            <person name="Labutti K."/>
            <person name="Bruns T.D."/>
            <person name="Grigoriev I.V."/>
        </authorList>
    </citation>
    <scope>NUCLEOTIDE SEQUENCE [LARGE SCALE GENOMIC DNA]</scope>
    <source>
        <strain evidence="3 4">CBS 144469</strain>
    </source>
</reference>
<feature type="coiled-coil region" evidence="1">
    <location>
        <begin position="190"/>
        <end position="217"/>
    </location>
</feature>
<dbReference type="Proteomes" id="UP000521943">
    <property type="component" value="Unassembled WGS sequence"/>
</dbReference>
<feature type="compositionally biased region" description="Basic and acidic residues" evidence="2">
    <location>
        <begin position="174"/>
        <end position="184"/>
    </location>
</feature>
<dbReference type="OrthoDB" id="3064354at2759"/>